<keyword evidence="4" id="KW-0963">Cytoplasm</keyword>
<accession>A0A516H2X2</accession>
<evidence type="ECO:0000259" key="7">
    <source>
        <dbReference type="Pfam" id="PF03807"/>
    </source>
</evidence>
<dbReference type="PANTHER" id="PTHR11645">
    <property type="entry name" value="PYRROLINE-5-CARBOXYLATE REDUCTASE"/>
    <property type="match status" value="1"/>
</dbReference>
<comment type="function">
    <text evidence="4">Catalyzes the reduction of 1-pyrroline-5-carboxylate (PCA) to L-proline.</text>
</comment>
<dbReference type="FunFam" id="1.10.3730.10:FF:000001">
    <property type="entry name" value="Pyrroline-5-carboxylate reductase"/>
    <property type="match status" value="1"/>
</dbReference>
<dbReference type="InterPro" id="IPR028939">
    <property type="entry name" value="P5C_Rdtase_cat_N"/>
</dbReference>
<dbReference type="Pfam" id="PF03807">
    <property type="entry name" value="F420_oxidored"/>
    <property type="match status" value="1"/>
</dbReference>
<feature type="domain" description="Pyrroline-5-carboxylate reductase dimerisation" evidence="8">
    <location>
        <begin position="160"/>
        <end position="265"/>
    </location>
</feature>
<evidence type="ECO:0000256" key="5">
    <source>
        <dbReference type="NCBIfam" id="TIGR00112"/>
    </source>
</evidence>
<evidence type="ECO:0000256" key="6">
    <source>
        <dbReference type="PIRSR" id="PIRSR000193-1"/>
    </source>
</evidence>
<dbReference type="SUPFAM" id="SSF48179">
    <property type="entry name" value="6-phosphogluconate dehydrogenase C-terminal domain-like"/>
    <property type="match status" value="1"/>
</dbReference>
<dbReference type="AlphaFoldDB" id="A0A516H2X2"/>
<comment type="pathway">
    <text evidence="4">Amino-acid biosynthesis; L-proline biosynthesis; L-proline from L-glutamate 5-semialdehyde: step 1/1.</text>
</comment>
<dbReference type="InterPro" id="IPR008927">
    <property type="entry name" value="6-PGluconate_DH-like_C_sf"/>
</dbReference>
<dbReference type="InterPro" id="IPR000304">
    <property type="entry name" value="Pyrroline-COOH_reductase"/>
</dbReference>
<dbReference type="EC" id="1.5.1.2" evidence="4 5"/>
<keyword evidence="4" id="KW-0028">Amino-acid biosynthesis</keyword>
<dbReference type="Pfam" id="PF14748">
    <property type="entry name" value="P5CR_dimer"/>
    <property type="match status" value="1"/>
</dbReference>
<dbReference type="PANTHER" id="PTHR11645:SF0">
    <property type="entry name" value="PYRROLINE-5-CARBOXYLATE REDUCTASE 3"/>
    <property type="match status" value="1"/>
</dbReference>
<dbReference type="RefSeq" id="WP_144069100.1">
    <property type="nucleotide sequence ID" value="NZ_CP041636.1"/>
</dbReference>
<dbReference type="OrthoDB" id="9805754at2"/>
<dbReference type="NCBIfam" id="TIGR00112">
    <property type="entry name" value="proC"/>
    <property type="match status" value="1"/>
</dbReference>
<dbReference type="Proteomes" id="UP000317496">
    <property type="component" value="Chromosome"/>
</dbReference>
<dbReference type="GO" id="GO:0055129">
    <property type="term" value="P:L-proline biosynthetic process"/>
    <property type="evidence" value="ECO:0007669"/>
    <property type="project" value="UniProtKB-UniRule"/>
</dbReference>
<dbReference type="PIRSF" id="PIRSF000193">
    <property type="entry name" value="Pyrrol-5-carb_rd"/>
    <property type="match status" value="1"/>
</dbReference>
<keyword evidence="2 4" id="KW-0521">NADP</keyword>
<evidence type="ECO:0000256" key="2">
    <source>
        <dbReference type="ARBA" id="ARBA00022857"/>
    </source>
</evidence>
<comment type="subcellular location">
    <subcellularLocation>
        <location evidence="4">Cytoplasm</location>
    </subcellularLocation>
</comment>
<dbReference type="SUPFAM" id="SSF51735">
    <property type="entry name" value="NAD(P)-binding Rossmann-fold domains"/>
    <property type="match status" value="1"/>
</dbReference>
<proteinExistence type="inferred from homology"/>
<gene>
    <name evidence="4" type="primary">proC</name>
    <name evidence="9" type="ORF">FNB15_12935</name>
</gene>
<evidence type="ECO:0000259" key="8">
    <source>
        <dbReference type="Pfam" id="PF14748"/>
    </source>
</evidence>
<evidence type="ECO:0000256" key="3">
    <source>
        <dbReference type="ARBA" id="ARBA00023002"/>
    </source>
</evidence>
<keyword evidence="4" id="KW-0641">Proline biosynthesis</keyword>
<evidence type="ECO:0000313" key="10">
    <source>
        <dbReference type="Proteomes" id="UP000317496"/>
    </source>
</evidence>
<comment type="catalytic activity">
    <reaction evidence="4">
        <text>L-proline + NADP(+) = (S)-1-pyrroline-5-carboxylate + NADPH + 2 H(+)</text>
        <dbReference type="Rhea" id="RHEA:14109"/>
        <dbReference type="ChEBI" id="CHEBI:15378"/>
        <dbReference type="ChEBI" id="CHEBI:17388"/>
        <dbReference type="ChEBI" id="CHEBI:57783"/>
        <dbReference type="ChEBI" id="CHEBI:58349"/>
        <dbReference type="ChEBI" id="CHEBI:60039"/>
        <dbReference type="EC" id="1.5.1.2"/>
    </reaction>
</comment>
<organism evidence="9 10">
    <name type="scientific">Ferrovibrio terrae</name>
    <dbReference type="NCBI Taxonomy" id="2594003"/>
    <lineage>
        <taxon>Bacteria</taxon>
        <taxon>Pseudomonadati</taxon>
        <taxon>Pseudomonadota</taxon>
        <taxon>Alphaproteobacteria</taxon>
        <taxon>Rhodospirillales</taxon>
        <taxon>Rhodospirillaceae</taxon>
        <taxon>Ferrovibrio</taxon>
    </lineage>
</organism>
<name>A0A516H2X2_9PROT</name>
<comment type="similarity">
    <text evidence="1 4">Belongs to the pyrroline-5-carboxylate reductase family.</text>
</comment>
<feature type="binding site" evidence="6">
    <location>
        <begin position="66"/>
        <end position="69"/>
    </location>
    <ligand>
        <name>NADP(+)</name>
        <dbReference type="ChEBI" id="CHEBI:58349"/>
    </ligand>
</feature>
<sequence length="267" mass="27150">MTGILLVGCGKMGSAMLVGWLQRGVAAADVVVVEPNPVPDLPDGVRQVNDVAGIPADFAPALVLLAVKPQVMDTVAPAYARYAAKDGACFLSVAAGKTIATLNRLLGGSAAIVRSIPNTPAAVGEGITIACANPSVRAEQRALCEMLLSAIGEVGWVEEEGLIDAVTAVSGSGPAYVFWLTECMAAAGEAAGLPADLAARLARATVSGSGILMKHSPESPTQLRKNVTSPNGTTQAALDVLMAPDGVEPLMKKAIAAATRRSRELAG</sequence>
<dbReference type="GO" id="GO:0005737">
    <property type="term" value="C:cytoplasm"/>
    <property type="evidence" value="ECO:0007669"/>
    <property type="project" value="UniProtKB-SubCell"/>
</dbReference>
<dbReference type="GO" id="GO:0004735">
    <property type="term" value="F:pyrroline-5-carboxylate reductase activity"/>
    <property type="evidence" value="ECO:0007669"/>
    <property type="project" value="UniProtKB-UniRule"/>
</dbReference>
<evidence type="ECO:0000256" key="4">
    <source>
        <dbReference type="HAMAP-Rule" id="MF_01925"/>
    </source>
</evidence>
<evidence type="ECO:0000313" key="9">
    <source>
        <dbReference type="EMBL" id="QDO98119.1"/>
    </source>
</evidence>
<feature type="domain" description="Pyrroline-5-carboxylate reductase catalytic N-terminal" evidence="7">
    <location>
        <begin position="6"/>
        <end position="96"/>
    </location>
</feature>
<dbReference type="UniPathway" id="UPA00098">
    <property type="reaction ID" value="UER00361"/>
</dbReference>
<comment type="catalytic activity">
    <reaction evidence="4">
        <text>L-proline + NAD(+) = (S)-1-pyrroline-5-carboxylate + NADH + 2 H(+)</text>
        <dbReference type="Rhea" id="RHEA:14105"/>
        <dbReference type="ChEBI" id="CHEBI:15378"/>
        <dbReference type="ChEBI" id="CHEBI:17388"/>
        <dbReference type="ChEBI" id="CHEBI:57540"/>
        <dbReference type="ChEBI" id="CHEBI:57945"/>
        <dbReference type="ChEBI" id="CHEBI:60039"/>
        <dbReference type="EC" id="1.5.1.2"/>
    </reaction>
</comment>
<evidence type="ECO:0000256" key="1">
    <source>
        <dbReference type="ARBA" id="ARBA00005525"/>
    </source>
</evidence>
<dbReference type="EMBL" id="CP041636">
    <property type="protein sequence ID" value="QDO98119.1"/>
    <property type="molecule type" value="Genomic_DNA"/>
</dbReference>
<dbReference type="InterPro" id="IPR029036">
    <property type="entry name" value="P5CR_dimer"/>
</dbReference>
<protein>
    <recommendedName>
        <fullName evidence="4 5">Pyrroline-5-carboxylate reductase</fullName>
        <shortName evidence="4">P5C reductase</shortName>
        <shortName evidence="4">P5CR</shortName>
        <ecNumber evidence="4 5">1.5.1.2</ecNumber>
    </recommendedName>
    <alternativeName>
        <fullName evidence="4">PCA reductase</fullName>
    </alternativeName>
</protein>
<dbReference type="KEGG" id="fer:FNB15_12935"/>
<dbReference type="Gene3D" id="3.40.50.720">
    <property type="entry name" value="NAD(P)-binding Rossmann-like Domain"/>
    <property type="match status" value="1"/>
</dbReference>
<dbReference type="InterPro" id="IPR036291">
    <property type="entry name" value="NAD(P)-bd_dom_sf"/>
</dbReference>
<keyword evidence="10" id="KW-1185">Reference proteome</keyword>
<dbReference type="Gene3D" id="1.10.3730.10">
    <property type="entry name" value="ProC C-terminal domain-like"/>
    <property type="match status" value="1"/>
</dbReference>
<reference evidence="9 10" key="1">
    <citation type="submission" date="2019-07" db="EMBL/GenBank/DDBJ databases">
        <title>Genome sequencing for Ferrovibrio sp. K5.</title>
        <authorList>
            <person name="Park S.-J."/>
        </authorList>
    </citation>
    <scope>NUCLEOTIDE SEQUENCE [LARGE SCALE GENOMIC DNA]</scope>
    <source>
        <strain evidence="9 10">K5</strain>
    </source>
</reference>
<dbReference type="HAMAP" id="MF_01925">
    <property type="entry name" value="P5C_reductase"/>
    <property type="match status" value="1"/>
</dbReference>
<keyword evidence="3 4" id="KW-0560">Oxidoreductase</keyword>